<dbReference type="Pfam" id="PF01850">
    <property type="entry name" value="PIN"/>
    <property type="match status" value="1"/>
</dbReference>
<dbReference type="Proteomes" id="UP001596152">
    <property type="component" value="Unassembled WGS sequence"/>
</dbReference>
<comment type="caution">
    <text evidence="7">The sequence shown here is derived from an EMBL/GenBank/DDBJ whole genome shotgun (WGS) entry which is preliminary data.</text>
</comment>
<dbReference type="InterPro" id="IPR022907">
    <property type="entry name" value="VapC_family"/>
</dbReference>
<keyword evidence="8" id="KW-1185">Reference proteome</keyword>
<dbReference type="RefSeq" id="WP_374036871.1">
    <property type="nucleotide sequence ID" value="NZ_CP169082.1"/>
</dbReference>
<feature type="binding site" evidence="5">
    <location>
        <position position="4"/>
    </location>
    <ligand>
        <name>Mg(2+)</name>
        <dbReference type="ChEBI" id="CHEBI:18420"/>
    </ligand>
</feature>
<keyword evidence="2 5" id="KW-0540">Nuclease</keyword>
<gene>
    <name evidence="5" type="primary">vapC</name>
    <name evidence="7" type="ORF">ACFPIE_15045</name>
</gene>
<organism evidence="7 8">
    <name type="scientific">Brevundimonas staleyi</name>
    <dbReference type="NCBI Taxonomy" id="74326"/>
    <lineage>
        <taxon>Bacteria</taxon>
        <taxon>Pseudomonadati</taxon>
        <taxon>Pseudomonadota</taxon>
        <taxon>Alphaproteobacteria</taxon>
        <taxon>Caulobacterales</taxon>
        <taxon>Caulobacteraceae</taxon>
        <taxon>Brevundimonas</taxon>
    </lineage>
</organism>
<keyword evidence="4 5" id="KW-0378">Hydrolase</keyword>
<comment type="similarity">
    <text evidence="5">Belongs to the PINc/VapC protein family.</text>
</comment>
<dbReference type="SUPFAM" id="SSF88723">
    <property type="entry name" value="PIN domain-like"/>
    <property type="match status" value="1"/>
</dbReference>
<dbReference type="Gene3D" id="3.40.50.1010">
    <property type="entry name" value="5'-nuclease"/>
    <property type="match status" value="1"/>
</dbReference>
<dbReference type="InterPro" id="IPR002716">
    <property type="entry name" value="PIN_dom"/>
</dbReference>
<protein>
    <recommendedName>
        <fullName evidence="5">Ribonuclease VapC</fullName>
        <shortName evidence="5">RNase VapC</shortName>
        <ecNumber evidence="5">3.1.-.-</ecNumber>
    </recommendedName>
    <alternativeName>
        <fullName evidence="5">Toxin VapC</fullName>
    </alternativeName>
</protein>
<evidence type="ECO:0000313" key="8">
    <source>
        <dbReference type="Proteomes" id="UP001596152"/>
    </source>
</evidence>
<keyword evidence="3 5" id="KW-0479">Metal-binding</keyword>
<dbReference type="CDD" id="cd09871">
    <property type="entry name" value="PIN_MtVapC28-VapC30-like"/>
    <property type="match status" value="1"/>
</dbReference>
<evidence type="ECO:0000256" key="1">
    <source>
        <dbReference type="ARBA" id="ARBA00022649"/>
    </source>
</evidence>
<accession>A0ABW0FVV7</accession>
<proteinExistence type="inferred from homology"/>
<evidence type="ECO:0000256" key="5">
    <source>
        <dbReference type="HAMAP-Rule" id="MF_00265"/>
    </source>
</evidence>
<dbReference type="EC" id="3.1.-.-" evidence="5"/>
<keyword evidence="1 5" id="KW-1277">Toxin-antitoxin system</keyword>
<keyword evidence="5" id="KW-0460">Magnesium</keyword>
<reference evidence="8" key="1">
    <citation type="journal article" date="2019" name="Int. J. Syst. Evol. Microbiol.">
        <title>The Global Catalogue of Microorganisms (GCM) 10K type strain sequencing project: providing services to taxonomists for standard genome sequencing and annotation.</title>
        <authorList>
            <consortium name="The Broad Institute Genomics Platform"/>
            <consortium name="The Broad Institute Genome Sequencing Center for Infectious Disease"/>
            <person name="Wu L."/>
            <person name="Ma J."/>
        </authorList>
    </citation>
    <scope>NUCLEOTIDE SEQUENCE [LARGE SCALE GENOMIC DNA]</scope>
    <source>
        <strain evidence="8">JCM 12125</strain>
    </source>
</reference>
<comment type="function">
    <text evidence="5">Toxic component of a toxin-antitoxin (TA) system. An RNase.</text>
</comment>
<evidence type="ECO:0000256" key="2">
    <source>
        <dbReference type="ARBA" id="ARBA00022722"/>
    </source>
</evidence>
<feature type="domain" description="PIN" evidence="6">
    <location>
        <begin position="1"/>
        <end position="127"/>
    </location>
</feature>
<evidence type="ECO:0000256" key="4">
    <source>
        <dbReference type="ARBA" id="ARBA00022801"/>
    </source>
</evidence>
<dbReference type="EMBL" id="JBHSLF010000042">
    <property type="protein sequence ID" value="MFC5345234.1"/>
    <property type="molecule type" value="Genomic_DNA"/>
</dbReference>
<evidence type="ECO:0000256" key="3">
    <source>
        <dbReference type="ARBA" id="ARBA00022723"/>
    </source>
</evidence>
<name>A0ABW0FVV7_9CAUL</name>
<sequence length="134" mass="14528">MFIDASALCAILLDEEDGLAFERCIASTERSWTSAVAVWETVRAVARENDRDIPTASAAITAYLARSQIEIAPIGEAEQVLALEAFDRFGKGRHPARLNMGDCFAYACARAMSAPLLFKGDDFAQTDIEPALKG</sequence>
<comment type="cofactor">
    <cofactor evidence="5">
        <name>Mg(2+)</name>
        <dbReference type="ChEBI" id="CHEBI:18420"/>
    </cofactor>
</comment>
<feature type="binding site" evidence="5">
    <location>
        <position position="102"/>
    </location>
    <ligand>
        <name>Mg(2+)</name>
        <dbReference type="ChEBI" id="CHEBI:18420"/>
    </ligand>
</feature>
<evidence type="ECO:0000259" key="6">
    <source>
        <dbReference type="Pfam" id="PF01850"/>
    </source>
</evidence>
<dbReference type="InterPro" id="IPR029060">
    <property type="entry name" value="PIN-like_dom_sf"/>
</dbReference>
<dbReference type="HAMAP" id="MF_00265">
    <property type="entry name" value="VapC_Nob1"/>
    <property type="match status" value="1"/>
</dbReference>
<evidence type="ECO:0000313" key="7">
    <source>
        <dbReference type="EMBL" id="MFC5345234.1"/>
    </source>
</evidence>
<keyword evidence="5" id="KW-0800">Toxin</keyword>